<dbReference type="RefSeq" id="WP_187586284.1">
    <property type="nucleotide sequence ID" value="NZ_JACLHY010000018.1"/>
</dbReference>
<dbReference type="PANTHER" id="PTHR42796:SF7">
    <property type="entry name" value="2-DEHYDRO-3-DEOXY-D-ARABINONATE DEHYDRATASE"/>
    <property type="match status" value="1"/>
</dbReference>
<dbReference type="InterPro" id="IPR011234">
    <property type="entry name" value="Fumarylacetoacetase-like_C"/>
</dbReference>
<dbReference type="Proteomes" id="UP000618952">
    <property type="component" value="Unassembled WGS sequence"/>
</dbReference>
<dbReference type="GO" id="GO:0016787">
    <property type="term" value="F:hydrolase activity"/>
    <property type="evidence" value="ECO:0007669"/>
    <property type="project" value="UniProtKB-KW"/>
</dbReference>
<name>A0ABR7QQH7_9FLAO</name>
<dbReference type="Gene3D" id="3.90.850.10">
    <property type="entry name" value="Fumarylacetoacetase-like, C-terminal domain"/>
    <property type="match status" value="1"/>
</dbReference>
<proteinExistence type="inferred from homology"/>
<protein>
    <submittedName>
        <fullName evidence="4">Fumarylacetoacetate hydrolase family protein</fullName>
    </submittedName>
</protein>
<dbReference type="InterPro" id="IPR036663">
    <property type="entry name" value="Fumarylacetoacetase_C_sf"/>
</dbReference>
<dbReference type="SUPFAM" id="SSF56529">
    <property type="entry name" value="FAH"/>
    <property type="match status" value="1"/>
</dbReference>
<dbReference type="PANTHER" id="PTHR42796">
    <property type="entry name" value="FUMARYLACETOACETATE HYDROLASE DOMAIN-CONTAINING PROTEIN 2A-RELATED"/>
    <property type="match status" value="1"/>
</dbReference>
<dbReference type="InterPro" id="IPR051121">
    <property type="entry name" value="FAH"/>
</dbReference>
<comment type="caution">
    <text evidence="4">The sequence shown here is derived from an EMBL/GenBank/DDBJ whole genome shotgun (WGS) entry which is preliminary data.</text>
</comment>
<keyword evidence="4" id="KW-0378">Hydrolase</keyword>
<reference evidence="4 5" key="1">
    <citation type="submission" date="2020-08" db="EMBL/GenBank/DDBJ databases">
        <title>Arenibacter gaetbuli sp. nov., isolated from a sand dune.</title>
        <authorList>
            <person name="Park S."/>
            <person name="Yoon J.-H."/>
        </authorList>
    </citation>
    <scope>NUCLEOTIDE SEQUENCE [LARGE SCALE GENOMIC DNA]</scope>
    <source>
        <strain evidence="4 5">BSSL-BM3</strain>
    </source>
</reference>
<dbReference type="EMBL" id="JACLHY010000018">
    <property type="protein sequence ID" value="MBC8769449.1"/>
    <property type="molecule type" value="Genomic_DNA"/>
</dbReference>
<evidence type="ECO:0000259" key="3">
    <source>
        <dbReference type="Pfam" id="PF01557"/>
    </source>
</evidence>
<feature type="domain" description="Fumarylacetoacetase-like C-terminal" evidence="3">
    <location>
        <begin position="102"/>
        <end position="276"/>
    </location>
</feature>
<gene>
    <name evidence="4" type="ORF">H4O18_15735</name>
</gene>
<evidence type="ECO:0000256" key="1">
    <source>
        <dbReference type="ARBA" id="ARBA00010211"/>
    </source>
</evidence>
<organism evidence="4 5">
    <name type="scientific">Arenibacter arenosicollis</name>
    <dbReference type="NCBI Taxonomy" id="2762274"/>
    <lineage>
        <taxon>Bacteria</taxon>
        <taxon>Pseudomonadati</taxon>
        <taxon>Bacteroidota</taxon>
        <taxon>Flavobacteriia</taxon>
        <taxon>Flavobacteriales</taxon>
        <taxon>Flavobacteriaceae</taxon>
        <taxon>Arenibacter</taxon>
    </lineage>
</organism>
<accession>A0ABR7QQH7</accession>
<dbReference type="Pfam" id="PF01557">
    <property type="entry name" value="FAA_hydrolase"/>
    <property type="match status" value="1"/>
</dbReference>
<sequence length="277" mass="30941">MKVFKTNQGVLIENNHKFYLTDLDWDSFITDDDIYTNTLTLISKLDPIGNSEPLLNGSIMPPVGRQEIWASGVTYYSSREARIEESKDAGGGDFYDRVYNAERPELFFKSTASRAVGHKQDVRIRKDSKWNVPEPELTLVITPNAKIIGYTIGNDMSSRDIEGENPLYLPQAKSYDGAAAIGPCIWLTKEPISMDTKIKIQIVRKGNTVFEGETEVGQMKRKLTDLVHYLYREMSFPYGSLLMTGTGVVPPDSFTLDHGDVINITVDSIGTLSNTVA</sequence>
<evidence type="ECO:0000313" key="4">
    <source>
        <dbReference type="EMBL" id="MBC8769449.1"/>
    </source>
</evidence>
<comment type="similarity">
    <text evidence="1">Belongs to the FAH family.</text>
</comment>
<keyword evidence="5" id="KW-1185">Reference proteome</keyword>
<evidence type="ECO:0000313" key="5">
    <source>
        <dbReference type="Proteomes" id="UP000618952"/>
    </source>
</evidence>
<keyword evidence="2" id="KW-0479">Metal-binding</keyword>
<evidence type="ECO:0000256" key="2">
    <source>
        <dbReference type="ARBA" id="ARBA00022723"/>
    </source>
</evidence>